<organism evidence="6 7">
    <name type="scientific">Pseudoalteromonas caenipelagi</name>
    <dbReference type="NCBI Taxonomy" id="2726988"/>
    <lineage>
        <taxon>Bacteria</taxon>
        <taxon>Pseudomonadati</taxon>
        <taxon>Pseudomonadota</taxon>
        <taxon>Gammaproteobacteria</taxon>
        <taxon>Alteromonadales</taxon>
        <taxon>Pseudoalteromonadaceae</taxon>
        <taxon>Pseudoalteromonas</taxon>
    </lineage>
</organism>
<keyword evidence="1" id="KW-0805">Transcription regulation</keyword>
<evidence type="ECO:0000313" key="6">
    <source>
        <dbReference type="EMBL" id="NOU49245.1"/>
    </source>
</evidence>
<evidence type="ECO:0000256" key="4">
    <source>
        <dbReference type="PROSITE-ProRule" id="PRU00335"/>
    </source>
</evidence>
<dbReference type="InterPro" id="IPR036271">
    <property type="entry name" value="Tet_transcr_reg_TetR-rel_C_sf"/>
</dbReference>
<dbReference type="PRINTS" id="PR00455">
    <property type="entry name" value="HTHTETR"/>
</dbReference>
<evidence type="ECO:0000256" key="1">
    <source>
        <dbReference type="ARBA" id="ARBA00023015"/>
    </source>
</evidence>
<dbReference type="AlphaFoldDB" id="A0A849V8P6"/>
<dbReference type="Gene3D" id="1.10.357.10">
    <property type="entry name" value="Tetracycline Repressor, domain 2"/>
    <property type="match status" value="1"/>
</dbReference>
<feature type="domain" description="HTH tetR-type" evidence="5">
    <location>
        <begin position="2"/>
        <end position="62"/>
    </location>
</feature>
<sequence>MSKKRQLLIDTALTLFYNHGIHAIGVNEILKRSGVAKRTLYSHFNSKEELLLAALEARHRLFIQWLESKLSNAKNDLEVTTVLFQALENWFDNNEPRLGEFRGCFFINTCGEYSDVSCEIRKLCEQHKSKVRQVIADKLSIDNQDNVAALCILMEGAIVTAQVSGKNTLLIEDCINASQAMLR</sequence>
<dbReference type="Proteomes" id="UP000586305">
    <property type="component" value="Unassembled WGS sequence"/>
</dbReference>
<dbReference type="InterPro" id="IPR001647">
    <property type="entry name" value="HTH_TetR"/>
</dbReference>
<name>A0A849V8P6_9GAMM</name>
<dbReference type="GO" id="GO:0003677">
    <property type="term" value="F:DNA binding"/>
    <property type="evidence" value="ECO:0007669"/>
    <property type="project" value="UniProtKB-UniRule"/>
</dbReference>
<reference evidence="6 7" key="1">
    <citation type="submission" date="2020-04" db="EMBL/GenBank/DDBJ databases">
        <title>Pseudoalteromonas caenipelagi sp. nov., isolated from a tidal flat.</title>
        <authorList>
            <person name="Park S."/>
            <person name="Yoon J.-H."/>
        </authorList>
    </citation>
    <scope>NUCLEOTIDE SEQUENCE [LARGE SCALE GENOMIC DNA]</scope>
    <source>
        <strain evidence="6 7">JBTF-M23</strain>
    </source>
</reference>
<dbReference type="RefSeq" id="WP_171624335.1">
    <property type="nucleotide sequence ID" value="NZ_JABBPG010000001.1"/>
</dbReference>
<dbReference type="SUPFAM" id="SSF48498">
    <property type="entry name" value="Tetracyclin repressor-like, C-terminal domain"/>
    <property type="match status" value="1"/>
</dbReference>
<dbReference type="PANTHER" id="PTHR47506:SF3">
    <property type="entry name" value="HTH-TYPE TRANSCRIPTIONAL REGULATOR LMRA"/>
    <property type="match status" value="1"/>
</dbReference>
<evidence type="ECO:0000313" key="7">
    <source>
        <dbReference type="Proteomes" id="UP000586305"/>
    </source>
</evidence>
<keyword evidence="2 4" id="KW-0238">DNA-binding</keyword>
<evidence type="ECO:0000259" key="5">
    <source>
        <dbReference type="PROSITE" id="PS50977"/>
    </source>
</evidence>
<proteinExistence type="predicted"/>
<dbReference type="Pfam" id="PF00440">
    <property type="entry name" value="TetR_N"/>
    <property type="match status" value="1"/>
</dbReference>
<dbReference type="PROSITE" id="PS50977">
    <property type="entry name" value="HTH_TETR_2"/>
    <property type="match status" value="1"/>
</dbReference>
<evidence type="ECO:0000256" key="2">
    <source>
        <dbReference type="ARBA" id="ARBA00023125"/>
    </source>
</evidence>
<gene>
    <name evidence="6" type="ORF">HG263_01585</name>
</gene>
<dbReference type="EMBL" id="JABBPG010000001">
    <property type="protein sequence ID" value="NOU49245.1"/>
    <property type="molecule type" value="Genomic_DNA"/>
</dbReference>
<protein>
    <submittedName>
        <fullName evidence="6">TetR/AcrR family transcriptional regulator</fullName>
    </submittedName>
</protein>
<evidence type="ECO:0000256" key="3">
    <source>
        <dbReference type="ARBA" id="ARBA00023163"/>
    </source>
</evidence>
<keyword evidence="3" id="KW-0804">Transcription</keyword>
<keyword evidence="7" id="KW-1185">Reference proteome</keyword>
<dbReference type="SUPFAM" id="SSF46689">
    <property type="entry name" value="Homeodomain-like"/>
    <property type="match status" value="1"/>
</dbReference>
<dbReference type="InterPro" id="IPR009057">
    <property type="entry name" value="Homeodomain-like_sf"/>
</dbReference>
<accession>A0A849V8P6</accession>
<dbReference type="PANTHER" id="PTHR47506">
    <property type="entry name" value="TRANSCRIPTIONAL REGULATORY PROTEIN"/>
    <property type="match status" value="1"/>
</dbReference>
<comment type="caution">
    <text evidence="6">The sequence shown here is derived from an EMBL/GenBank/DDBJ whole genome shotgun (WGS) entry which is preliminary data.</text>
</comment>
<feature type="DNA-binding region" description="H-T-H motif" evidence="4">
    <location>
        <begin position="25"/>
        <end position="44"/>
    </location>
</feature>